<keyword evidence="1" id="KW-0460">Magnesium</keyword>
<accession>A0A212QU23</accession>
<dbReference type="InterPro" id="IPR025877">
    <property type="entry name" value="MobA-like_NTP_Trfase"/>
</dbReference>
<dbReference type="GO" id="GO:0016779">
    <property type="term" value="F:nucleotidyltransferase activity"/>
    <property type="evidence" value="ECO:0007669"/>
    <property type="project" value="UniProtKB-KW"/>
</dbReference>
<dbReference type="Gene3D" id="3.90.550.10">
    <property type="entry name" value="Spore Coat Polysaccharide Biosynthesis Protein SpsA, Chain A"/>
    <property type="match status" value="1"/>
</dbReference>
<dbReference type="SUPFAM" id="SSF53218">
    <property type="entry name" value="Molybdenum cofactor biosynthesis proteins"/>
    <property type="match status" value="1"/>
</dbReference>
<evidence type="ECO:0000259" key="2">
    <source>
        <dbReference type="Pfam" id="PF12804"/>
    </source>
</evidence>
<dbReference type="PANTHER" id="PTHR43777">
    <property type="entry name" value="MOLYBDENUM COFACTOR CYTIDYLYLTRANSFERASE"/>
    <property type="match status" value="1"/>
</dbReference>
<dbReference type="InterPro" id="IPR012184">
    <property type="entry name" value="Bifunc_Mopterin-bd"/>
</dbReference>
<keyword evidence="4" id="KW-1185">Reference proteome</keyword>
<dbReference type="InterPro" id="IPR036425">
    <property type="entry name" value="MoaB/Mog-like_dom_sf"/>
</dbReference>
<dbReference type="OrthoDB" id="9779263at2"/>
<keyword evidence="3" id="KW-0808">Transferase</keyword>
<protein>
    <submittedName>
        <fullName evidence="3">Molybdopterin molybdochelatase /molybdenum cofactor cytidylyltransferase</fullName>
    </submittedName>
</protein>
<dbReference type="PIRSF" id="PIRSF036626">
    <property type="entry name" value="MPTBd_MobAlike"/>
    <property type="match status" value="1"/>
</dbReference>
<evidence type="ECO:0000313" key="4">
    <source>
        <dbReference type="Proteomes" id="UP000197065"/>
    </source>
</evidence>
<dbReference type="AlphaFoldDB" id="A0A212QU23"/>
<dbReference type="EMBL" id="FYEH01000003">
    <property type="protein sequence ID" value="SNB62971.1"/>
    <property type="molecule type" value="Genomic_DNA"/>
</dbReference>
<dbReference type="SUPFAM" id="SSF53448">
    <property type="entry name" value="Nucleotide-diphospho-sugar transferases"/>
    <property type="match status" value="1"/>
</dbReference>
<name>A0A212QU23_9PROT</name>
<dbReference type="Pfam" id="PF12804">
    <property type="entry name" value="NTP_transf_3"/>
    <property type="match status" value="1"/>
</dbReference>
<dbReference type="Proteomes" id="UP000197065">
    <property type="component" value="Unassembled WGS sequence"/>
</dbReference>
<dbReference type="CDD" id="cd03522">
    <property type="entry name" value="MoeA_like"/>
    <property type="match status" value="1"/>
</dbReference>
<dbReference type="InterPro" id="IPR029044">
    <property type="entry name" value="Nucleotide-diphossugar_trans"/>
</dbReference>
<dbReference type="RefSeq" id="WP_088560456.1">
    <property type="nucleotide sequence ID" value="NZ_FYEH01000003.1"/>
</dbReference>
<dbReference type="CDD" id="cd04182">
    <property type="entry name" value="GT_2_like_f"/>
    <property type="match status" value="1"/>
</dbReference>
<proteinExistence type="predicted"/>
<dbReference type="PANTHER" id="PTHR43777:SF1">
    <property type="entry name" value="MOLYBDENUM COFACTOR CYTIDYLYLTRANSFERASE"/>
    <property type="match status" value="1"/>
</dbReference>
<keyword evidence="3" id="KW-0548">Nucleotidyltransferase</keyword>
<gene>
    <name evidence="3" type="ORF">SAMN07250955_103224</name>
</gene>
<dbReference type="Gene3D" id="3.40.980.10">
    <property type="entry name" value="MoaB/Mog-like domain"/>
    <property type="match status" value="1"/>
</dbReference>
<evidence type="ECO:0000256" key="1">
    <source>
        <dbReference type="ARBA" id="ARBA00022842"/>
    </source>
</evidence>
<evidence type="ECO:0000313" key="3">
    <source>
        <dbReference type="EMBL" id="SNB62971.1"/>
    </source>
</evidence>
<organism evidence="3 4">
    <name type="scientific">Arboricoccus pini</name>
    <dbReference type="NCBI Taxonomy" id="1963835"/>
    <lineage>
        <taxon>Bacteria</taxon>
        <taxon>Pseudomonadati</taxon>
        <taxon>Pseudomonadota</taxon>
        <taxon>Alphaproteobacteria</taxon>
        <taxon>Geminicoccales</taxon>
        <taxon>Geminicoccaceae</taxon>
        <taxon>Arboricoccus</taxon>
    </lineage>
</organism>
<feature type="domain" description="MobA-like NTP transferase" evidence="2">
    <location>
        <begin position="347"/>
        <end position="509"/>
    </location>
</feature>
<reference evidence="3 4" key="1">
    <citation type="submission" date="2017-06" db="EMBL/GenBank/DDBJ databases">
        <authorList>
            <person name="Kim H.J."/>
            <person name="Triplett B.A."/>
        </authorList>
    </citation>
    <scope>NUCLEOTIDE SEQUENCE [LARGE SCALE GENOMIC DNA]</scope>
    <source>
        <strain evidence="3 4">B29T1</strain>
    </source>
</reference>
<sequence>MRFGPLAIEDAENAILAHALVAGATRFKKGQRLGVEDLRSIADAGIRTVIAATLEPGDLAEDVAAERLVQKIGGSGTAWHPATTGRANLFSTTRGLLVLDEDRINALNAIDEAITLATLPPFSLVPDETMLATIKIIPFAVPKAAIETALALLRRPLCRIASFVPKRAWLIQTVLPGTSTKMLDKTVRITNERLVAVNATLVGESRCAHEEVALISAIKAAQGIGFDLLLIAGASATTDRHDVLPASICAVGGSIERFGMPVDPGNLLVLGQLDSHPVIGLPGCARSPKLNGFDWILERVAADLPVSAQDFTRMGVGGLLMEIPSRPQPRDSMPSESSAPPRSDIAAVVLAAGRSTRMGGPNKLLATVNGVPMVRHAVQAALASPADEVLVVTGHDEQAVRDALLDLRPGFVHNSHYRSGLSTSLQAAINALSADIEAIIVMLGDMPLVTESLLERLIAAFDVKAGHTIVVPTYAGQRGNPILLGRRHFNEILTISGDVGARNLIAAHPEAVIELPTEDNGTLLDIDTPEALDELIGRLRVSA</sequence>